<dbReference type="SMART" id="SM01318">
    <property type="entry name" value="SVWC"/>
    <property type="match status" value="1"/>
</dbReference>
<feature type="chain" id="PRO_5026304559" evidence="3">
    <location>
        <begin position="25"/>
        <end position="112"/>
    </location>
</feature>
<evidence type="ECO:0000259" key="4">
    <source>
        <dbReference type="SMART" id="SM01318"/>
    </source>
</evidence>
<feature type="domain" description="Single" evidence="4">
    <location>
        <begin position="38"/>
        <end position="106"/>
    </location>
</feature>
<dbReference type="EMBL" id="GIKN01002543">
    <property type="protein sequence ID" value="NIE44816.1"/>
    <property type="molecule type" value="Transcribed_RNA"/>
</dbReference>
<dbReference type="AlphaFoldDB" id="A0A6G5A3N6"/>
<keyword evidence="3" id="KW-0732">Signal</keyword>
<protein>
    <submittedName>
        <fullName evidence="5">Putative kDa family member</fullName>
    </submittedName>
</protein>
<dbReference type="GO" id="GO:0005576">
    <property type="term" value="C:extracellular region"/>
    <property type="evidence" value="ECO:0007669"/>
    <property type="project" value="UniProtKB-SubCell"/>
</dbReference>
<evidence type="ECO:0000313" key="5">
    <source>
        <dbReference type="EMBL" id="NIE44816.1"/>
    </source>
</evidence>
<organism evidence="5">
    <name type="scientific">Rhipicephalus microplus</name>
    <name type="common">Cattle tick</name>
    <name type="synonym">Boophilus microplus</name>
    <dbReference type="NCBI Taxonomy" id="6941"/>
    <lineage>
        <taxon>Eukaryota</taxon>
        <taxon>Metazoa</taxon>
        <taxon>Ecdysozoa</taxon>
        <taxon>Arthropoda</taxon>
        <taxon>Chelicerata</taxon>
        <taxon>Arachnida</taxon>
        <taxon>Acari</taxon>
        <taxon>Parasitiformes</taxon>
        <taxon>Ixodida</taxon>
        <taxon>Ixodoidea</taxon>
        <taxon>Ixodidae</taxon>
        <taxon>Rhipicephalinae</taxon>
        <taxon>Rhipicephalus</taxon>
        <taxon>Boophilus</taxon>
    </lineage>
</organism>
<feature type="signal peptide" evidence="3">
    <location>
        <begin position="1"/>
        <end position="24"/>
    </location>
</feature>
<accession>A0A6G5A3N6</accession>
<evidence type="ECO:0000256" key="3">
    <source>
        <dbReference type="SAM" id="SignalP"/>
    </source>
</evidence>
<keyword evidence="2" id="KW-0964">Secreted</keyword>
<sequence>MAKLSTCLLVIIAMTLFLIELSQQALEYRFLPFENGKCIFNGEKVGVEQSTYEIKTCMQWTCYGKINSTHGKMRGASCGAVWAPPPCKVIPMRPGIHPKCCPKPSCPDKVIV</sequence>
<evidence type="ECO:0000256" key="1">
    <source>
        <dbReference type="ARBA" id="ARBA00004613"/>
    </source>
</evidence>
<dbReference type="Pfam" id="PF15430">
    <property type="entry name" value="SVWC"/>
    <property type="match status" value="1"/>
</dbReference>
<name>A0A6G5A3N6_RHIMP</name>
<dbReference type="InterPro" id="IPR029277">
    <property type="entry name" value="SVWC_dom"/>
</dbReference>
<reference evidence="5" key="1">
    <citation type="submission" date="2020-03" db="EMBL/GenBank/DDBJ databases">
        <title>A transcriptome and proteome of the tick Rhipicephalus microplus shaped by the genetic composition of its hosts and developmental stage.</title>
        <authorList>
            <person name="Garcia G.R."/>
            <person name="Ribeiro J.M.C."/>
            <person name="Maruyama S.R."/>
            <person name="Gardinasse L.G."/>
            <person name="Nelson K."/>
            <person name="Ferreira B.R."/>
            <person name="Andrade T.G."/>
            <person name="Santos I.K.F.M."/>
        </authorList>
    </citation>
    <scope>NUCLEOTIDE SEQUENCE</scope>
    <source>
        <strain evidence="5">NSGR</strain>
        <tissue evidence="5">Salivary glands</tissue>
    </source>
</reference>
<evidence type="ECO:0000256" key="2">
    <source>
        <dbReference type="ARBA" id="ARBA00022525"/>
    </source>
</evidence>
<comment type="subcellular location">
    <subcellularLocation>
        <location evidence="1">Secreted</location>
    </subcellularLocation>
</comment>
<proteinExistence type="predicted"/>